<feature type="domain" description="6-phosphogluconate dehydrogenase NADP-binding" evidence="2">
    <location>
        <begin position="3"/>
        <end position="49"/>
    </location>
</feature>
<evidence type="ECO:0000259" key="2">
    <source>
        <dbReference type="Pfam" id="PF03446"/>
    </source>
</evidence>
<dbReference type="EMBL" id="UYRR01019174">
    <property type="protein sequence ID" value="VDK29810.1"/>
    <property type="molecule type" value="Genomic_DNA"/>
</dbReference>
<dbReference type="AlphaFoldDB" id="A0A3P6PDF2"/>
<gene>
    <name evidence="3" type="ORF">ASIM_LOCUS7685</name>
</gene>
<dbReference type="Gene3D" id="3.40.50.720">
    <property type="entry name" value="NAD(P)-binding Rossmann-like Domain"/>
    <property type="match status" value="1"/>
</dbReference>
<accession>A0A3P6PDF2</accession>
<dbReference type="SUPFAM" id="SSF51735">
    <property type="entry name" value="NAD(P)-binding Rossmann-fold domains"/>
    <property type="match status" value="1"/>
</dbReference>
<dbReference type="PANTHER" id="PTHR11811">
    <property type="entry name" value="6-PHOSPHOGLUCONATE DEHYDROGENASE"/>
    <property type="match status" value="1"/>
</dbReference>
<feature type="region of interest" description="Disordered" evidence="1">
    <location>
        <begin position="1"/>
        <end position="29"/>
    </location>
</feature>
<evidence type="ECO:0000313" key="4">
    <source>
        <dbReference type="Proteomes" id="UP000267096"/>
    </source>
</evidence>
<dbReference type="OrthoDB" id="434986at2759"/>
<dbReference type="Proteomes" id="UP000267096">
    <property type="component" value="Unassembled WGS sequence"/>
</dbReference>
<dbReference type="Pfam" id="PF03446">
    <property type="entry name" value="NAD_binding_2"/>
    <property type="match status" value="1"/>
</dbReference>
<organism evidence="3 4">
    <name type="scientific">Anisakis simplex</name>
    <name type="common">Herring worm</name>
    <dbReference type="NCBI Taxonomy" id="6269"/>
    <lineage>
        <taxon>Eukaryota</taxon>
        <taxon>Metazoa</taxon>
        <taxon>Ecdysozoa</taxon>
        <taxon>Nematoda</taxon>
        <taxon>Chromadorea</taxon>
        <taxon>Rhabditida</taxon>
        <taxon>Spirurina</taxon>
        <taxon>Ascaridomorpha</taxon>
        <taxon>Ascaridoidea</taxon>
        <taxon>Anisakidae</taxon>
        <taxon>Anisakis</taxon>
        <taxon>Anisakis simplex complex</taxon>
    </lineage>
</organism>
<proteinExistence type="predicted"/>
<dbReference type="InterPro" id="IPR036291">
    <property type="entry name" value="NAD(P)-bd_dom_sf"/>
</dbReference>
<dbReference type="InterPro" id="IPR006115">
    <property type="entry name" value="6PGDH_NADP-bd"/>
</dbReference>
<dbReference type="GO" id="GO:0050661">
    <property type="term" value="F:NADP binding"/>
    <property type="evidence" value="ECO:0007669"/>
    <property type="project" value="InterPro"/>
</dbReference>
<reference evidence="3 4" key="1">
    <citation type="submission" date="2018-11" db="EMBL/GenBank/DDBJ databases">
        <authorList>
            <consortium name="Pathogen Informatics"/>
        </authorList>
    </citation>
    <scope>NUCLEOTIDE SEQUENCE [LARGE SCALE GENOMIC DNA]</scope>
</reference>
<name>A0A3P6PDF2_ANISI</name>
<dbReference type="GO" id="GO:0004616">
    <property type="term" value="F:phosphogluconate dehydrogenase (decarboxylating) activity"/>
    <property type="evidence" value="ECO:0007669"/>
    <property type="project" value="InterPro"/>
</dbReference>
<dbReference type="InterPro" id="IPR006183">
    <property type="entry name" value="Pgluconate_DH"/>
</dbReference>
<evidence type="ECO:0000256" key="1">
    <source>
        <dbReference type="SAM" id="MobiDB-lite"/>
    </source>
</evidence>
<keyword evidence="4" id="KW-1185">Reference proteome</keyword>
<protein>
    <recommendedName>
        <fullName evidence="2">6-phosphogluconate dehydrogenase NADP-binding domain-containing protein</fullName>
    </recommendedName>
</protein>
<sequence>MGEKGFLFVGSGISGGEEGARHGPSMMPGGAPEAWPHIKDIFQKVSAKVGTESCCDWVCCLTLFVGLLCVNDFVSKEGLCLDAETPHMHPITIVCDSQRAV</sequence>
<evidence type="ECO:0000313" key="3">
    <source>
        <dbReference type="EMBL" id="VDK29810.1"/>
    </source>
</evidence>